<evidence type="ECO:0000256" key="1">
    <source>
        <dbReference type="SAM" id="MobiDB-lite"/>
    </source>
</evidence>
<accession>A0A1L0BCM0</accession>
<sequence>MDLENVLRLQEADVARDQEIDRILASHARDYFTILQINPLFDFEGLIKRLYRKKSLLIHPDKVKHPQASKAFDRLKRAEHVLSTEDDGDEDAKKRVNEKAALVDIYKQVSVGLKTSIVEDFNHKDNVLIREKVHLVLDNQDKQEEVERVYNQRQEASKNEELKNAAKERQMRKQWESKWEDDRDSRVQLWRNYVNKVEKKKKKPKKKVLA</sequence>
<dbReference type="STRING" id="45354.A0A1L0BCM0"/>
<dbReference type="CDD" id="cd06257">
    <property type="entry name" value="DnaJ"/>
    <property type="match status" value="1"/>
</dbReference>
<dbReference type="Proteomes" id="UP000182334">
    <property type="component" value="Chromosome II"/>
</dbReference>
<dbReference type="Gene3D" id="1.10.287.110">
    <property type="entry name" value="DnaJ domain"/>
    <property type="match status" value="1"/>
</dbReference>
<dbReference type="PANTHER" id="PTHR46620">
    <property type="entry name" value="J DOMAIN-CONTAINING PROTEIN SPF31"/>
    <property type="match status" value="1"/>
</dbReference>
<evidence type="ECO:0000313" key="3">
    <source>
        <dbReference type="EMBL" id="SGZ49380.1"/>
    </source>
</evidence>
<feature type="domain" description="J" evidence="2">
    <location>
        <begin position="30"/>
        <end position="100"/>
    </location>
</feature>
<dbReference type="InterPro" id="IPR001623">
    <property type="entry name" value="DnaJ_domain"/>
</dbReference>
<organism evidence="3 4">
    <name type="scientific">Sungouiella intermedia</name>
    <dbReference type="NCBI Taxonomy" id="45354"/>
    <lineage>
        <taxon>Eukaryota</taxon>
        <taxon>Fungi</taxon>
        <taxon>Dikarya</taxon>
        <taxon>Ascomycota</taxon>
        <taxon>Saccharomycotina</taxon>
        <taxon>Pichiomycetes</taxon>
        <taxon>Metschnikowiaceae</taxon>
        <taxon>Sungouiella</taxon>
    </lineage>
</organism>
<dbReference type="PROSITE" id="PS50076">
    <property type="entry name" value="DNAJ_2"/>
    <property type="match status" value="1"/>
</dbReference>
<dbReference type="PANTHER" id="PTHR46620:SF1">
    <property type="entry name" value="J DOMAIN-CONTAINING PROTEIN SPF31"/>
    <property type="match status" value="1"/>
</dbReference>
<evidence type="ECO:0000259" key="2">
    <source>
        <dbReference type="PROSITE" id="PS50076"/>
    </source>
</evidence>
<evidence type="ECO:0000313" key="4">
    <source>
        <dbReference type="Proteomes" id="UP000182334"/>
    </source>
</evidence>
<dbReference type="InterPro" id="IPR036869">
    <property type="entry name" value="J_dom_sf"/>
</dbReference>
<keyword evidence="4" id="KW-1185">Reference proteome</keyword>
<reference evidence="3 4" key="1">
    <citation type="submission" date="2016-10" db="EMBL/GenBank/DDBJ databases">
        <authorList>
            <person name="de Groot N.N."/>
        </authorList>
    </citation>
    <scope>NUCLEOTIDE SEQUENCE [LARGE SCALE GENOMIC DNA]</scope>
    <source>
        <strain evidence="3 4">CBS 141442</strain>
    </source>
</reference>
<dbReference type="Pfam" id="PF00226">
    <property type="entry name" value="DnaJ"/>
    <property type="match status" value="1"/>
</dbReference>
<dbReference type="EMBL" id="LT635757">
    <property type="protein sequence ID" value="SGZ49380.1"/>
    <property type="molecule type" value="Genomic_DNA"/>
</dbReference>
<dbReference type="SMART" id="SM00271">
    <property type="entry name" value="DnaJ"/>
    <property type="match status" value="1"/>
</dbReference>
<proteinExistence type="predicted"/>
<protein>
    <submittedName>
        <fullName evidence="3">CIC11C00000005137</fullName>
    </submittedName>
</protein>
<name>A0A1L0BCM0_9ASCO</name>
<feature type="region of interest" description="Disordered" evidence="1">
    <location>
        <begin position="152"/>
        <end position="183"/>
    </location>
</feature>
<gene>
    <name evidence="3" type="ORF">SAMEA4029010_CIC11G00000005137</name>
</gene>
<dbReference type="SUPFAM" id="SSF46565">
    <property type="entry name" value="Chaperone J-domain"/>
    <property type="match status" value="1"/>
</dbReference>
<dbReference type="OrthoDB" id="342454at2759"/>
<dbReference type="AlphaFoldDB" id="A0A1L0BCM0"/>